<dbReference type="WBParaSite" id="BPAG_0000479601-mRNA-1">
    <property type="protein sequence ID" value="BPAG_0000479601-mRNA-1"/>
    <property type="gene ID" value="BPAG_0000479601"/>
</dbReference>
<dbReference type="PANTHER" id="PTHR33995">
    <property type="entry name" value="PROTEIN CBG18546"/>
    <property type="match status" value="1"/>
</dbReference>
<evidence type="ECO:0000313" key="3">
    <source>
        <dbReference type="Proteomes" id="UP000278627"/>
    </source>
</evidence>
<protein>
    <submittedName>
        <fullName evidence="4">CW-type domain-containing protein</fullName>
    </submittedName>
</protein>
<dbReference type="PANTHER" id="PTHR33995:SF8">
    <property type="entry name" value="PRION-LIKE-(Q_N-RICH)-DOMAIN-BEARING PROTEIN"/>
    <property type="match status" value="1"/>
</dbReference>
<evidence type="ECO:0000313" key="2">
    <source>
        <dbReference type="EMBL" id="VDN85948.1"/>
    </source>
</evidence>
<reference evidence="4" key="1">
    <citation type="submission" date="2017-02" db="UniProtKB">
        <authorList>
            <consortium name="WormBaseParasite"/>
        </authorList>
    </citation>
    <scope>IDENTIFICATION</scope>
</reference>
<dbReference type="AlphaFoldDB" id="A0A0N4T9A9"/>
<dbReference type="EMBL" id="UZAD01002661">
    <property type="protein sequence ID" value="VDN85948.1"/>
    <property type="molecule type" value="Genomic_DNA"/>
</dbReference>
<evidence type="ECO:0000256" key="1">
    <source>
        <dbReference type="SAM" id="MobiDB-lite"/>
    </source>
</evidence>
<dbReference type="SUPFAM" id="SSF57501">
    <property type="entry name" value="Cystine-knot cytokines"/>
    <property type="match status" value="2"/>
</dbReference>
<reference evidence="2 3" key="2">
    <citation type="submission" date="2018-11" db="EMBL/GenBank/DDBJ databases">
        <authorList>
            <consortium name="Pathogen Informatics"/>
        </authorList>
    </citation>
    <scope>NUCLEOTIDE SEQUENCE [LARGE SCALE GENOMIC DNA]</scope>
</reference>
<keyword evidence="3" id="KW-1185">Reference proteome</keyword>
<dbReference type="InterPro" id="IPR029034">
    <property type="entry name" value="Cystine-knot_cytokine"/>
</dbReference>
<accession>A0A0N4T9A9</accession>
<feature type="region of interest" description="Disordered" evidence="1">
    <location>
        <begin position="32"/>
        <end position="52"/>
    </location>
</feature>
<evidence type="ECO:0000313" key="4">
    <source>
        <dbReference type="WBParaSite" id="BPAG_0000479601-mRNA-1"/>
    </source>
</evidence>
<dbReference type="Proteomes" id="UP000278627">
    <property type="component" value="Unassembled WGS sequence"/>
</dbReference>
<dbReference type="STRING" id="6280.A0A0N4T9A9"/>
<organism evidence="4">
    <name type="scientific">Brugia pahangi</name>
    <name type="common">Filarial nematode worm</name>
    <dbReference type="NCBI Taxonomy" id="6280"/>
    <lineage>
        <taxon>Eukaryota</taxon>
        <taxon>Metazoa</taxon>
        <taxon>Ecdysozoa</taxon>
        <taxon>Nematoda</taxon>
        <taxon>Chromadorea</taxon>
        <taxon>Rhabditida</taxon>
        <taxon>Spirurina</taxon>
        <taxon>Spiruromorpha</taxon>
        <taxon>Filarioidea</taxon>
        <taxon>Onchocercidae</taxon>
        <taxon>Brugia</taxon>
    </lineage>
</organism>
<sequence>MQESWFPSIFNTVHSNGKGAAIYQSNGEISINSGGSGTDSSSQHTKKKVKRKAEPPVLGIRYTISCVRHGEIDDDNMLTLCGTCWTWRKLPPDYFPPLINELVCSKENQGHCLSGIRYTISCVRHGEIDDDNMLTLCGTCWTWRKLPPDYFPPLINELVCSKENQGHCLSGNISYLIIYNSFFFLKKKLTFYYL</sequence>
<name>A0A0N4T9A9_BRUPA</name>
<gene>
    <name evidence="2" type="ORF">BPAG_LOCUS4762</name>
</gene>
<proteinExistence type="predicted"/>